<evidence type="ECO:0000259" key="3">
    <source>
        <dbReference type="Pfam" id="PF22725"/>
    </source>
</evidence>
<proteinExistence type="predicted"/>
<dbReference type="InterPro" id="IPR055170">
    <property type="entry name" value="GFO_IDH_MocA-like_dom"/>
</dbReference>
<dbReference type="AlphaFoldDB" id="A0A7C4LIS1"/>
<evidence type="ECO:0000313" key="4">
    <source>
        <dbReference type="EMBL" id="HGT38072.1"/>
    </source>
</evidence>
<dbReference type="Pfam" id="PF01408">
    <property type="entry name" value="GFO_IDH_MocA"/>
    <property type="match status" value="1"/>
</dbReference>
<name>A0A7C4LIS1_9PLAN</name>
<dbReference type="PANTHER" id="PTHR43818">
    <property type="entry name" value="BCDNA.GH03377"/>
    <property type="match status" value="1"/>
</dbReference>
<dbReference type="InterPro" id="IPR000683">
    <property type="entry name" value="Gfo/Idh/MocA-like_OxRdtase_N"/>
</dbReference>
<accession>A0A7C4LIS1</accession>
<feature type="domain" description="Gfo/Idh/MocA-like oxidoreductase N-terminal" evidence="2">
    <location>
        <begin position="12"/>
        <end position="123"/>
    </location>
</feature>
<keyword evidence="1" id="KW-0560">Oxidoreductase</keyword>
<dbReference type="EMBL" id="DSVQ01000005">
    <property type="protein sequence ID" value="HGT38072.1"/>
    <property type="molecule type" value="Genomic_DNA"/>
</dbReference>
<dbReference type="SUPFAM" id="SSF55347">
    <property type="entry name" value="Glyceraldehyde-3-phosphate dehydrogenase-like, C-terminal domain"/>
    <property type="match status" value="1"/>
</dbReference>
<dbReference type="InterPro" id="IPR050463">
    <property type="entry name" value="Gfo/Idh/MocA_oxidrdct_glycsds"/>
</dbReference>
<dbReference type="SUPFAM" id="SSF51735">
    <property type="entry name" value="NAD(P)-binding Rossmann-fold domains"/>
    <property type="match status" value="1"/>
</dbReference>
<dbReference type="Gene3D" id="3.40.50.720">
    <property type="entry name" value="NAD(P)-binding Rossmann-like Domain"/>
    <property type="match status" value="1"/>
</dbReference>
<protein>
    <submittedName>
        <fullName evidence="4">Gfo/Idh/MocA family oxidoreductase</fullName>
    </submittedName>
</protein>
<dbReference type="PANTHER" id="PTHR43818:SF11">
    <property type="entry name" value="BCDNA.GH03377"/>
    <property type="match status" value="1"/>
</dbReference>
<reference evidence="4" key="1">
    <citation type="journal article" date="2020" name="mSystems">
        <title>Genome- and Community-Level Interaction Insights into Carbon Utilization and Element Cycling Functions of Hydrothermarchaeota in Hydrothermal Sediment.</title>
        <authorList>
            <person name="Zhou Z."/>
            <person name="Liu Y."/>
            <person name="Xu W."/>
            <person name="Pan J."/>
            <person name="Luo Z.H."/>
            <person name="Li M."/>
        </authorList>
    </citation>
    <scope>NUCLEOTIDE SEQUENCE [LARGE SCALE GENOMIC DNA]</scope>
    <source>
        <strain evidence="4">SpSt-508</strain>
    </source>
</reference>
<dbReference type="Gene3D" id="3.30.360.10">
    <property type="entry name" value="Dihydrodipicolinate Reductase, domain 2"/>
    <property type="match status" value="1"/>
</dbReference>
<dbReference type="GO" id="GO:0016491">
    <property type="term" value="F:oxidoreductase activity"/>
    <property type="evidence" value="ECO:0007669"/>
    <property type="project" value="UniProtKB-KW"/>
</dbReference>
<gene>
    <name evidence="4" type="ORF">ENS64_02205</name>
</gene>
<comment type="caution">
    <text evidence="4">The sequence shown here is derived from an EMBL/GenBank/DDBJ whole genome shotgun (WGS) entry which is preliminary data.</text>
</comment>
<dbReference type="InterPro" id="IPR036291">
    <property type="entry name" value="NAD(P)-bd_dom_sf"/>
</dbReference>
<dbReference type="Pfam" id="PF22725">
    <property type="entry name" value="GFO_IDH_MocA_C3"/>
    <property type="match status" value="1"/>
</dbReference>
<sequence>MFRVAFLGVDHPHGAGWRESLSLLSDEISLVALVPAFDGRLTSLEERLAHLPRFESVDALLDWNAFDGAIVCLPNDEVPHAVARLAAAGKGVLLEKPGAASAADFAVACQALEQSRVPFQAGYQWRYDPAAERLRTMVREGRFGQLISVEMSFVTSDVRRRGPEHYLFDRQRSGRGFFNWLACHWLNLLLYVTGQQVVGVTARVGNFGASQVAVEDGGAAILELSGGGLATFVGGYWLPRWTGESHWTLRGSERWVHWFPNRANTGGVLEIHGPQPQFLAMEETFTLPVDRTPGYGGARTLRLLQEWITSARTRAGSCRNTPRSTSATLQLLDAIYQASESRQRVACAIGDEELAT</sequence>
<evidence type="ECO:0000259" key="2">
    <source>
        <dbReference type="Pfam" id="PF01408"/>
    </source>
</evidence>
<organism evidence="4">
    <name type="scientific">Schlesneria paludicola</name>
    <dbReference type="NCBI Taxonomy" id="360056"/>
    <lineage>
        <taxon>Bacteria</taxon>
        <taxon>Pseudomonadati</taxon>
        <taxon>Planctomycetota</taxon>
        <taxon>Planctomycetia</taxon>
        <taxon>Planctomycetales</taxon>
        <taxon>Planctomycetaceae</taxon>
        <taxon>Schlesneria</taxon>
    </lineage>
</organism>
<feature type="domain" description="GFO/IDH/MocA-like oxidoreductase" evidence="3">
    <location>
        <begin position="133"/>
        <end position="253"/>
    </location>
</feature>
<evidence type="ECO:0000256" key="1">
    <source>
        <dbReference type="ARBA" id="ARBA00023002"/>
    </source>
</evidence>
<dbReference type="GO" id="GO:0000166">
    <property type="term" value="F:nucleotide binding"/>
    <property type="evidence" value="ECO:0007669"/>
    <property type="project" value="InterPro"/>
</dbReference>